<keyword evidence="1" id="KW-1133">Transmembrane helix</keyword>
<reference evidence="2 3" key="1">
    <citation type="submission" date="2016-10" db="EMBL/GenBank/DDBJ databases">
        <authorList>
            <person name="de Groot N.N."/>
        </authorList>
    </citation>
    <scope>NUCLEOTIDE SEQUENCE [LARGE SCALE GENOMIC DNA]</scope>
    <source>
        <strain evidence="2 3">DSM 16213</strain>
    </source>
</reference>
<keyword evidence="3" id="KW-1185">Reference proteome</keyword>
<protein>
    <submittedName>
        <fullName evidence="2">Uncharacterized protein</fullName>
    </submittedName>
</protein>
<evidence type="ECO:0000313" key="3">
    <source>
        <dbReference type="Proteomes" id="UP000199585"/>
    </source>
</evidence>
<organism evidence="2 3">
    <name type="scientific">Loktanella fryxellensis</name>
    <dbReference type="NCBI Taxonomy" id="245187"/>
    <lineage>
        <taxon>Bacteria</taxon>
        <taxon>Pseudomonadati</taxon>
        <taxon>Pseudomonadota</taxon>
        <taxon>Alphaproteobacteria</taxon>
        <taxon>Rhodobacterales</taxon>
        <taxon>Roseobacteraceae</taxon>
        <taxon>Loktanella</taxon>
    </lineage>
</organism>
<evidence type="ECO:0000256" key="1">
    <source>
        <dbReference type="SAM" id="Phobius"/>
    </source>
</evidence>
<dbReference type="Proteomes" id="UP000199585">
    <property type="component" value="Unassembled WGS sequence"/>
</dbReference>
<dbReference type="STRING" id="245187.SAMN04488003_10132"/>
<keyword evidence="1" id="KW-0472">Membrane</keyword>
<proteinExistence type="predicted"/>
<accession>A0A1H7Y919</accession>
<name>A0A1H7Y919_9RHOB</name>
<keyword evidence="1" id="KW-0812">Transmembrane</keyword>
<dbReference type="AlphaFoldDB" id="A0A1H7Y919"/>
<dbReference type="RefSeq" id="WP_281242535.1">
    <property type="nucleotide sequence ID" value="NZ_FOCI01000001.1"/>
</dbReference>
<sequence length="40" mass="4239">MAKDIKTAIHRSRDTLLADAIGVASLVVMLFVGLSLPAMI</sequence>
<gene>
    <name evidence="2" type="ORF">SAMN04488003_10132</name>
</gene>
<evidence type="ECO:0000313" key="2">
    <source>
        <dbReference type="EMBL" id="SEM41827.1"/>
    </source>
</evidence>
<feature type="transmembrane region" description="Helical" evidence="1">
    <location>
        <begin position="16"/>
        <end position="36"/>
    </location>
</feature>
<dbReference type="EMBL" id="FOCI01000001">
    <property type="protein sequence ID" value="SEM41827.1"/>
    <property type="molecule type" value="Genomic_DNA"/>
</dbReference>